<keyword evidence="4" id="KW-0964">Secreted</keyword>
<name>A0A6A3IG21_9STRA</name>
<reference evidence="13 15" key="1">
    <citation type="submission" date="2018-09" db="EMBL/GenBank/DDBJ databases">
        <title>Genomic investigation of the strawberry pathogen Phytophthora fragariae indicates pathogenicity is determined by transcriptional variation in three key races.</title>
        <authorList>
            <person name="Adams T.M."/>
            <person name="Armitage A.D."/>
            <person name="Sobczyk M.K."/>
            <person name="Bates H.J."/>
            <person name="Dunwell J.M."/>
            <person name="Nellist C.F."/>
            <person name="Harrison R.J."/>
        </authorList>
    </citation>
    <scope>NUCLEOTIDE SEQUENCE [LARGE SCALE GENOMIC DNA]</scope>
    <source>
        <strain evidence="11 13">SCRP249</strain>
        <strain evidence="10 15">SCRP324</strain>
        <strain evidence="12 14">SCRP333</strain>
    </source>
</reference>
<proteinExistence type="inferred from homology"/>
<evidence type="ECO:0000313" key="12">
    <source>
        <dbReference type="EMBL" id="KAE9301983.1"/>
    </source>
</evidence>
<dbReference type="Proteomes" id="UP000435112">
    <property type="component" value="Unassembled WGS sequence"/>
</dbReference>
<dbReference type="Proteomes" id="UP000434957">
    <property type="component" value="Unassembled WGS sequence"/>
</dbReference>
<feature type="domain" description="RxLR effector PexRD54 WY" evidence="9">
    <location>
        <begin position="181"/>
        <end position="218"/>
    </location>
</feature>
<dbReference type="InterPro" id="IPR054463">
    <property type="entry name" value="PexRD54_WY"/>
</dbReference>
<dbReference type="EMBL" id="QXFT01002210">
    <property type="protein sequence ID" value="KAE9301983.1"/>
    <property type="molecule type" value="Genomic_DNA"/>
</dbReference>
<feature type="domain" description="RxLR effector PexRD54 WY" evidence="9">
    <location>
        <begin position="77"/>
        <end position="117"/>
    </location>
</feature>
<evidence type="ECO:0000256" key="6">
    <source>
        <dbReference type="ARBA" id="ARBA00023026"/>
    </source>
</evidence>
<feature type="domain" description="RXLR phytopathogen effector protein WY-domain" evidence="8">
    <location>
        <begin position="124"/>
        <end position="168"/>
    </location>
</feature>
<dbReference type="EMBL" id="QXFU01002823">
    <property type="protein sequence ID" value="KAE8981150.1"/>
    <property type="molecule type" value="Genomic_DNA"/>
</dbReference>
<comment type="similarity">
    <text evidence="3">Belongs to the RxLR effector family.</text>
</comment>
<feature type="signal peptide" evidence="7">
    <location>
        <begin position="1"/>
        <end position="19"/>
    </location>
</feature>
<evidence type="ECO:0000313" key="13">
    <source>
        <dbReference type="Proteomes" id="UP000429607"/>
    </source>
</evidence>
<dbReference type="EMBL" id="QXFV01002794">
    <property type="protein sequence ID" value="KAE8983287.1"/>
    <property type="molecule type" value="Genomic_DNA"/>
</dbReference>
<evidence type="ECO:0000313" key="11">
    <source>
        <dbReference type="EMBL" id="KAE8983287.1"/>
    </source>
</evidence>
<evidence type="ECO:0000313" key="14">
    <source>
        <dbReference type="Proteomes" id="UP000434957"/>
    </source>
</evidence>
<evidence type="ECO:0000259" key="9">
    <source>
        <dbReference type="Pfam" id="PF22748"/>
    </source>
</evidence>
<protein>
    <recommendedName>
        <fullName evidence="16">RXLR phytopathogen effector protein WY-domain domain-containing protein</fullName>
    </recommendedName>
</protein>
<evidence type="ECO:0000256" key="5">
    <source>
        <dbReference type="ARBA" id="ARBA00022729"/>
    </source>
</evidence>
<evidence type="ECO:0000256" key="4">
    <source>
        <dbReference type="ARBA" id="ARBA00022525"/>
    </source>
</evidence>
<dbReference type="GO" id="GO:0005576">
    <property type="term" value="C:extracellular region"/>
    <property type="evidence" value="ECO:0007669"/>
    <property type="project" value="UniProtKB-SubCell"/>
</dbReference>
<sequence length="354" mass="40227">MRLYWVIALVACIVGGASALVHPGHDRLFAPNLRAINEASANRLLKSVVNEADNNDGERSWLSPIAGVLSKTSPTLANNLWLKSKTNPEKVFTILRLGEAGAKLDDNPKFLQWLKYVEKYSNLQYRSYSNNKVFNLLRKTNSDEELVVLFQSLRRASGMEDVADSMQRILFLSSPSSHRLLNEAWLKSHETPVNVFNILRLGEPKGERNSMLLQWLKYTEMYRSTMGGDVFSTSKTYQFVLDAFPEKLPSQFAELFQLVKRTPDLKNLGGKMQNYLFKSLVDEKFTPETFRGQLGVPEVTPVFELRKDDIVYKALEDFTIFYTAKRGGKEALNTVRDLFANNKPEEALAVAMKV</sequence>
<evidence type="ECO:0008006" key="16">
    <source>
        <dbReference type="Google" id="ProtNLM"/>
    </source>
</evidence>
<dbReference type="Proteomes" id="UP000429607">
    <property type="component" value="Unassembled WGS sequence"/>
</dbReference>
<keyword evidence="6" id="KW-0843">Virulence</keyword>
<evidence type="ECO:0000256" key="1">
    <source>
        <dbReference type="ARBA" id="ARBA00004340"/>
    </source>
</evidence>
<dbReference type="AlphaFoldDB" id="A0A6A3IG21"/>
<comment type="caution">
    <text evidence="10">The sequence shown here is derived from an EMBL/GenBank/DDBJ whole genome shotgun (WGS) entry which is preliminary data.</text>
</comment>
<dbReference type="GO" id="GO:0043657">
    <property type="term" value="C:host cell"/>
    <property type="evidence" value="ECO:0007669"/>
    <property type="project" value="UniProtKB-SubCell"/>
</dbReference>
<keyword evidence="5 7" id="KW-0732">Signal</keyword>
<feature type="chain" id="PRO_5036164372" description="RXLR phytopathogen effector protein WY-domain domain-containing protein" evidence="7">
    <location>
        <begin position="20"/>
        <end position="354"/>
    </location>
</feature>
<accession>A0A6A3IG21</accession>
<dbReference type="OrthoDB" id="116396at2759"/>
<dbReference type="Pfam" id="PF18634">
    <property type="entry name" value="RXLR_WY"/>
    <property type="match status" value="1"/>
</dbReference>
<dbReference type="InterPro" id="IPR040786">
    <property type="entry name" value="RXLR_WY"/>
</dbReference>
<evidence type="ECO:0000313" key="15">
    <source>
        <dbReference type="Proteomes" id="UP000435112"/>
    </source>
</evidence>
<evidence type="ECO:0000313" key="10">
    <source>
        <dbReference type="EMBL" id="KAE8981150.1"/>
    </source>
</evidence>
<gene>
    <name evidence="11" type="ORF">PR001_g23487</name>
    <name evidence="10" type="ORF">PR002_g23912</name>
    <name evidence="12" type="ORF">PR003_g22396</name>
</gene>
<organism evidence="10 15">
    <name type="scientific">Phytophthora rubi</name>
    <dbReference type="NCBI Taxonomy" id="129364"/>
    <lineage>
        <taxon>Eukaryota</taxon>
        <taxon>Sar</taxon>
        <taxon>Stramenopiles</taxon>
        <taxon>Oomycota</taxon>
        <taxon>Peronosporomycetes</taxon>
        <taxon>Peronosporales</taxon>
        <taxon>Peronosporaceae</taxon>
        <taxon>Phytophthora</taxon>
    </lineage>
</organism>
<evidence type="ECO:0000259" key="8">
    <source>
        <dbReference type="Pfam" id="PF18634"/>
    </source>
</evidence>
<dbReference type="Pfam" id="PF22748">
    <property type="entry name" value="PexRD54_WY"/>
    <property type="match status" value="2"/>
</dbReference>
<evidence type="ECO:0000256" key="2">
    <source>
        <dbReference type="ARBA" id="ARBA00004613"/>
    </source>
</evidence>
<comment type="subcellular location">
    <subcellularLocation>
        <location evidence="1">Host cell</location>
    </subcellularLocation>
    <subcellularLocation>
        <location evidence="2">Secreted</location>
    </subcellularLocation>
</comment>
<keyword evidence="14" id="KW-1185">Reference proteome</keyword>
<evidence type="ECO:0000256" key="3">
    <source>
        <dbReference type="ARBA" id="ARBA00010400"/>
    </source>
</evidence>
<evidence type="ECO:0000256" key="7">
    <source>
        <dbReference type="SAM" id="SignalP"/>
    </source>
</evidence>